<evidence type="ECO:0000259" key="10">
    <source>
        <dbReference type="Pfam" id="PF07687"/>
    </source>
</evidence>
<dbReference type="InterPro" id="IPR036264">
    <property type="entry name" value="Bact_exopeptidase_dim_dom"/>
</dbReference>
<dbReference type="AlphaFoldDB" id="A0A9X4MX79"/>
<dbReference type="PANTHER" id="PTHR42994">
    <property type="entry name" value="PEPTIDASE T"/>
    <property type="match status" value="1"/>
</dbReference>
<dbReference type="GO" id="GO:0006508">
    <property type="term" value="P:proteolysis"/>
    <property type="evidence" value="ECO:0007669"/>
    <property type="project" value="UniProtKB-UniRule"/>
</dbReference>
<dbReference type="PROSITE" id="PS00759">
    <property type="entry name" value="ARGE_DAPE_CPG2_2"/>
    <property type="match status" value="1"/>
</dbReference>
<evidence type="ECO:0000256" key="7">
    <source>
        <dbReference type="HAMAP-Rule" id="MF_00550"/>
    </source>
</evidence>
<dbReference type="Gene3D" id="3.40.630.10">
    <property type="entry name" value="Zn peptidases"/>
    <property type="match status" value="1"/>
</dbReference>
<dbReference type="CDD" id="cd03892">
    <property type="entry name" value="M20_peptT"/>
    <property type="match status" value="1"/>
</dbReference>
<keyword evidence="7 11" id="KW-0031">Aminopeptidase</keyword>
<dbReference type="PANTHER" id="PTHR42994:SF1">
    <property type="entry name" value="PEPTIDASE T"/>
    <property type="match status" value="1"/>
</dbReference>
<keyword evidence="5 7" id="KW-0862">Zinc</keyword>
<dbReference type="RefSeq" id="WP_304420931.1">
    <property type="nucleotide sequence ID" value="NZ_JANCMU010000005.1"/>
</dbReference>
<dbReference type="InterPro" id="IPR010161">
    <property type="entry name" value="Peptidase_M20B"/>
</dbReference>
<comment type="subcellular location">
    <subcellularLocation>
        <location evidence="7">Cytoplasm</location>
    </subcellularLocation>
</comment>
<protein>
    <recommendedName>
        <fullName evidence="7">Peptidase T</fullName>
        <ecNumber evidence="7">3.4.11.4</ecNumber>
    </recommendedName>
    <alternativeName>
        <fullName evidence="7">Aminotripeptidase</fullName>
        <shortName evidence="7">Tripeptidase</shortName>
    </alternativeName>
    <alternativeName>
        <fullName evidence="7">Tripeptide aminopeptidase</fullName>
    </alternativeName>
</protein>
<comment type="caution">
    <text evidence="11">The sequence shown here is derived from an EMBL/GenBank/DDBJ whole genome shotgun (WGS) entry which is preliminary data.</text>
</comment>
<evidence type="ECO:0000256" key="1">
    <source>
        <dbReference type="ARBA" id="ARBA00009692"/>
    </source>
</evidence>
<comment type="similarity">
    <text evidence="1 7">Belongs to the peptidase M20B family.</text>
</comment>
<dbReference type="Proteomes" id="UP001152599">
    <property type="component" value="Unassembled WGS sequence"/>
</dbReference>
<feature type="binding site" evidence="7 9">
    <location>
        <position position="146"/>
    </location>
    <ligand>
        <name>Zn(2+)</name>
        <dbReference type="ChEBI" id="CHEBI:29105"/>
        <label>1</label>
    </ligand>
</feature>
<feature type="binding site" evidence="7 9">
    <location>
        <position position="146"/>
    </location>
    <ligand>
        <name>Zn(2+)</name>
        <dbReference type="ChEBI" id="CHEBI:29105"/>
        <label>2</label>
    </ligand>
</feature>
<comment type="function">
    <text evidence="7">Cleaves the N-terminal amino acid of tripeptides.</text>
</comment>
<evidence type="ECO:0000256" key="2">
    <source>
        <dbReference type="ARBA" id="ARBA00022670"/>
    </source>
</evidence>
<dbReference type="NCBIfam" id="NF009920">
    <property type="entry name" value="PRK13381.1"/>
    <property type="match status" value="1"/>
</dbReference>
<gene>
    <name evidence="7 11" type="primary">pepT</name>
    <name evidence="11" type="ORF">NMK71_09015</name>
</gene>
<dbReference type="Pfam" id="PF07687">
    <property type="entry name" value="M20_dimer"/>
    <property type="match status" value="1"/>
</dbReference>
<dbReference type="PROSITE" id="PS00758">
    <property type="entry name" value="ARGE_DAPE_CPG2_1"/>
    <property type="match status" value="1"/>
</dbReference>
<feature type="domain" description="Peptidase M20 dimerisation" evidence="10">
    <location>
        <begin position="212"/>
        <end position="308"/>
    </location>
</feature>
<organism evidence="11 12">
    <name type="scientific">Profundicola chukchiensis</name>
    <dbReference type="NCBI Taxonomy" id="2961959"/>
    <lineage>
        <taxon>Bacteria</taxon>
        <taxon>Pseudomonadati</taxon>
        <taxon>Bacteroidota</taxon>
        <taxon>Flavobacteriia</taxon>
        <taxon>Flavobacteriales</taxon>
        <taxon>Weeksellaceae</taxon>
        <taxon>Profundicola</taxon>
    </lineage>
</organism>
<dbReference type="GO" id="GO:0045148">
    <property type="term" value="F:tripeptide aminopeptidase activity"/>
    <property type="evidence" value="ECO:0007669"/>
    <property type="project" value="UniProtKB-UniRule"/>
</dbReference>
<dbReference type="InterPro" id="IPR001261">
    <property type="entry name" value="ArgE/DapE_CS"/>
</dbReference>
<keyword evidence="4 7" id="KW-0378">Hydrolase</keyword>
<feature type="binding site" evidence="7 9">
    <location>
        <position position="181"/>
    </location>
    <ligand>
        <name>Zn(2+)</name>
        <dbReference type="ChEBI" id="CHEBI:29105"/>
        <label>2</label>
    </ligand>
</feature>
<accession>A0A9X4MX79</accession>
<comment type="cofactor">
    <cofactor evidence="7 9">
        <name>Zn(2+)</name>
        <dbReference type="ChEBI" id="CHEBI:29105"/>
    </cofactor>
    <text evidence="7 9">Binds 2 Zn(2+) ions per subunit.</text>
</comment>
<keyword evidence="2 7" id="KW-0645">Protease</keyword>
<dbReference type="SUPFAM" id="SSF53187">
    <property type="entry name" value="Zn-dependent exopeptidases"/>
    <property type="match status" value="1"/>
</dbReference>
<evidence type="ECO:0000313" key="11">
    <source>
        <dbReference type="EMBL" id="MDG4946553.1"/>
    </source>
</evidence>
<keyword evidence="12" id="KW-1185">Reference proteome</keyword>
<dbReference type="GO" id="GO:0005737">
    <property type="term" value="C:cytoplasm"/>
    <property type="evidence" value="ECO:0007669"/>
    <property type="project" value="UniProtKB-SubCell"/>
</dbReference>
<feature type="active site" description="Proton acceptor" evidence="7 8">
    <location>
        <position position="180"/>
    </location>
</feature>
<evidence type="ECO:0000256" key="8">
    <source>
        <dbReference type="PIRSR" id="PIRSR037215-1"/>
    </source>
</evidence>
<reference evidence="11" key="1">
    <citation type="submission" date="2022-07" db="EMBL/GenBank/DDBJ databases">
        <title>Description and genome-wide analysis of Profundicola chukchiensis gen. nov., sp. nov., marine bacteria isolated from bottom sediments of the Chukchi Sea.</title>
        <authorList>
            <person name="Romanenko L."/>
            <person name="Otstavnykh N."/>
            <person name="Kurilenko V."/>
            <person name="Eremeev V."/>
            <person name="Velansky P."/>
            <person name="Mikhailov V."/>
            <person name="Isaeva M."/>
        </authorList>
    </citation>
    <scope>NUCLEOTIDE SEQUENCE</scope>
    <source>
        <strain evidence="11">KMM 9713</strain>
    </source>
</reference>
<dbReference type="PIRSF" id="PIRSF037215">
    <property type="entry name" value="Peptidase_M20B"/>
    <property type="match status" value="1"/>
</dbReference>
<dbReference type="Pfam" id="PF01546">
    <property type="entry name" value="Peptidase_M20"/>
    <property type="match status" value="1"/>
</dbReference>
<dbReference type="InterPro" id="IPR002933">
    <property type="entry name" value="Peptidase_M20"/>
</dbReference>
<comment type="catalytic activity">
    <reaction evidence="7">
        <text>Release of the N-terminal residue from a tripeptide.</text>
        <dbReference type="EC" id="3.4.11.4"/>
    </reaction>
</comment>
<feature type="binding site" evidence="7 9">
    <location>
        <position position="83"/>
    </location>
    <ligand>
        <name>Zn(2+)</name>
        <dbReference type="ChEBI" id="CHEBI:29105"/>
        <label>1</label>
    </ligand>
</feature>
<evidence type="ECO:0000256" key="5">
    <source>
        <dbReference type="ARBA" id="ARBA00022833"/>
    </source>
</evidence>
<dbReference type="Gene3D" id="3.30.70.360">
    <property type="match status" value="1"/>
</dbReference>
<dbReference type="NCBIfam" id="NF003976">
    <property type="entry name" value="PRK05469.1"/>
    <property type="match status" value="1"/>
</dbReference>
<sequence length="414" mass="46437">MEKEWKDKLLNRFLHYAKTYTESKPDVEEIPSTPQQWDLANYLKKELEEIGLEDVSIDDHAYVMGYLPSNQEGTLPTIGFISHFDTSPDFTGKDVKPQIHENYDGGDIVLNAEKDIVLSVKDSPELASFKGETVITTDGTTLLGADDKAGIAEIVTAVEYLKAHPEIPRARIAVGFTPDEEVGKGAHLFDVEKFGAEWAYTMDGSSVGELEYENFNAAGAKITFKGKMVHPGYAKGKMVNAMHIAREFAEALPKDEVPEKTDGRQGFFHQHDISGGVDEVVMQMIIRDHDDEKFEKRKNFLLELAQSMNKTFGEERVIVEINDQYFNMYKQIKDKMHIVDLAKQAMESLDIKPEIKPIRGGTDGAQLSYKGLPCPNIFAGGQNFHSRYEYVTLESMAKATQVIVKIAELATNKK</sequence>
<keyword evidence="6 7" id="KW-0482">Metalloprotease</keyword>
<dbReference type="HAMAP" id="MF_00550">
    <property type="entry name" value="Aminopeptidase_M20"/>
    <property type="match status" value="1"/>
</dbReference>
<evidence type="ECO:0000256" key="3">
    <source>
        <dbReference type="ARBA" id="ARBA00022723"/>
    </source>
</evidence>
<dbReference type="EMBL" id="JANCMU010000005">
    <property type="protein sequence ID" value="MDG4946553.1"/>
    <property type="molecule type" value="Genomic_DNA"/>
</dbReference>
<feature type="active site" evidence="7 8">
    <location>
        <position position="85"/>
    </location>
</feature>
<feature type="binding site" evidence="7 9">
    <location>
        <position position="385"/>
    </location>
    <ligand>
        <name>Zn(2+)</name>
        <dbReference type="ChEBI" id="CHEBI:29105"/>
        <label>2</label>
    </ligand>
</feature>
<evidence type="ECO:0000256" key="6">
    <source>
        <dbReference type="ARBA" id="ARBA00023049"/>
    </source>
</evidence>
<name>A0A9X4MX79_9FLAO</name>
<dbReference type="SUPFAM" id="SSF55031">
    <property type="entry name" value="Bacterial exopeptidase dimerisation domain"/>
    <property type="match status" value="1"/>
</dbReference>
<dbReference type="EC" id="3.4.11.4" evidence="7"/>
<dbReference type="InterPro" id="IPR011650">
    <property type="entry name" value="Peptidase_M20_dimer"/>
</dbReference>
<keyword evidence="7" id="KW-0963">Cytoplasm</keyword>
<dbReference type="GO" id="GO:0008270">
    <property type="term" value="F:zinc ion binding"/>
    <property type="evidence" value="ECO:0007669"/>
    <property type="project" value="UniProtKB-UniRule"/>
</dbReference>
<evidence type="ECO:0000256" key="4">
    <source>
        <dbReference type="ARBA" id="ARBA00022801"/>
    </source>
</evidence>
<dbReference type="GO" id="GO:0008237">
    <property type="term" value="F:metallopeptidase activity"/>
    <property type="evidence" value="ECO:0007669"/>
    <property type="project" value="UniProtKB-KW"/>
</dbReference>
<evidence type="ECO:0000256" key="9">
    <source>
        <dbReference type="PIRSR" id="PIRSR037215-2"/>
    </source>
</evidence>
<dbReference type="NCBIfam" id="TIGR01882">
    <property type="entry name" value="peptidase-T"/>
    <property type="match status" value="1"/>
</dbReference>
<feature type="binding site" evidence="7 9">
    <location>
        <position position="203"/>
    </location>
    <ligand>
        <name>Zn(2+)</name>
        <dbReference type="ChEBI" id="CHEBI:29105"/>
        <label>1</label>
    </ligand>
</feature>
<evidence type="ECO:0000313" key="12">
    <source>
        <dbReference type="Proteomes" id="UP001152599"/>
    </source>
</evidence>
<dbReference type="GO" id="GO:0043171">
    <property type="term" value="P:peptide catabolic process"/>
    <property type="evidence" value="ECO:0007669"/>
    <property type="project" value="UniProtKB-UniRule"/>
</dbReference>
<proteinExistence type="inferred from homology"/>
<keyword evidence="3 7" id="KW-0479">Metal-binding</keyword>